<proteinExistence type="predicted"/>
<sequence length="142" mass="14662">MENFSNAANKQKAIEASANTQALQVATGTSLTSARRGSAPIPPPPGVVGLVADRPRHRTSLDTSMDELSPAMLGAIQRIVSEAIREQITTLVPSSIATPSDVDVPKEEAEEGAPVSAPPIAGRQGAPPLSSSRGPPSVARMF</sequence>
<dbReference type="AlphaFoldDB" id="A0AAW2L574"/>
<name>A0AAW2L574_SESRA</name>
<evidence type="ECO:0000313" key="2">
    <source>
        <dbReference type="EMBL" id="KAL0313567.1"/>
    </source>
</evidence>
<reference evidence="2" key="1">
    <citation type="submission" date="2020-06" db="EMBL/GenBank/DDBJ databases">
        <authorList>
            <person name="Li T."/>
            <person name="Hu X."/>
            <person name="Zhang T."/>
            <person name="Song X."/>
            <person name="Zhang H."/>
            <person name="Dai N."/>
            <person name="Sheng W."/>
            <person name="Hou X."/>
            <person name="Wei L."/>
        </authorList>
    </citation>
    <scope>NUCLEOTIDE SEQUENCE</scope>
    <source>
        <strain evidence="2">G02</strain>
        <tissue evidence="2">Leaf</tissue>
    </source>
</reference>
<dbReference type="EMBL" id="JACGWJ010000026">
    <property type="protein sequence ID" value="KAL0313567.1"/>
    <property type="molecule type" value="Genomic_DNA"/>
</dbReference>
<evidence type="ECO:0000256" key="1">
    <source>
        <dbReference type="SAM" id="MobiDB-lite"/>
    </source>
</evidence>
<reference evidence="2" key="2">
    <citation type="journal article" date="2024" name="Plant">
        <title>Genomic evolution and insights into agronomic trait innovations of Sesamum species.</title>
        <authorList>
            <person name="Miao H."/>
            <person name="Wang L."/>
            <person name="Qu L."/>
            <person name="Liu H."/>
            <person name="Sun Y."/>
            <person name="Le M."/>
            <person name="Wang Q."/>
            <person name="Wei S."/>
            <person name="Zheng Y."/>
            <person name="Lin W."/>
            <person name="Duan Y."/>
            <person name="Cao H."/>
            <person name="Xiong S."/>
            <person name="Wang X."/>
            <person name="Wei L."/>
            <person name="Li C."/>
            <person name="Ma Q."/>
            <person name="Ju M."/>
            <person name="Zhao R."/>
            <person name="Li G."/>
            <person name="Mu C."/>
            <person name="Tian Q."/>
            <person name="Mei H."/>
            <person name="Zhang T."/>
            <person name="Gao T."/>
            <person name="Zhang H."/>
        </authorList>
    </citation>
    <scope>NUCLEOTIDE SEQUENCE</scope>
    <source>
        <strain evidence="2">G02</strain>
    </source>
</reference>
<accession>A0AAW2L574</accession>
<comment type="caution">
    <text evidence="2">The sequence shown here is derived from an EMBL/GenBank/DDBJ whole genome shotgun (WGS) entry which is preliminary data.</text>
</comment>
<feature type="region of interest" description="Disordered" evidence="1">
    <location>
        <begin position="90"/>
        <end position="142"/>
    </location>
</feature>
<organism evidence="2">
    <name type="scientific">Sesamum radiatum</name>
    <name type="common">Black benniseed</name>
    <dbReference type="NCBI Taxonomy" id="300843"/>
    <lineage>
        <taxon>Eukaryota</taxon>
        <taxon>Viridiplantae</taxon>
        <taxon>Streptophyta</taxon>
        <taxon>Embryophyta</taxon>
        <taxon>Tracheophyta</taxon>
        <taxon>Spermatophyta</taxon>
        <taxon>Magnoliopsida</taxon>
        <taxon>eudicotyledons</taxon>
        <taxon>Gunneridae</taxon>
        <taxon>Pentapetalae</taxon>
        <taxon>asterids</taxon>
        <taxon>lamiids</taxon>
        <taxon>Lamiales</taxon>
        <taxon>Pedaliaceae</taxon>
        <taxon>Sesamum</taxon>
    </lineage>
</organism>
<gene>
    <name evidence="2" type="ORF">Sradi_5756000</name>
</gene>
<feature type="compositionally biased region" description="Polar residues" evidence="1">
    <location>
        <begin position="17"/>
        <end position="32"/>
    </location>
</feature>
<protein>
    <submittedName>
        <fullName evidence="2">Uncharacterized protein</fullName>
    </submittedName>
</protein>
<feature type="region of interest" description="Disordered" evidence="1">
    <location>
        <begin position="1"/>
        <end position="54"/>
    </location>
</feature>